<keyword evidence="1" id="KW-0687">Ribonucleoprotein</keyword>
<dbReference type="GO" id="GO:0034455">
    <property type="term" value="C:t-UTP complex"/>
    <property type="evidence" value="ECO:0007669"/>
    <property type="project" value="TreeGrafter"/>
</dbReference>
<keyword evidence="1" id="KW-0539">Nucleus</keyword>
<dbReference type="PANTHER" id="PTHR13457:SF1">
    <property type="entry name" value="HEAT REPEAT-CONTAINING PROTEIN 1"/>
    <property type="match status" value="1"/>
</dbReference>
<feature type="domain" description="U3 small nucleolar RNA-associated protein 10 N-terminal" evidence="2">
    <location>
        <begin position="240"/>
        <end position="353"/>
    </location>
</feature>
<evidence type="ECO:0000259" key="3">
    <source>
        <dbReference type="Pfam" id="PF23243"/>
    </source>
</evidence>
<evidence type="ECO:0000256" key="1">
    <source>
        <dbReference type="RuleBase" id="RU367065"/>
    </source>
</evidence>
<dbReference type="Pfam" id="PF23243">
    <property type="entry name" value="HEAT_HEATR1"/>
    <property type="match status" value="1"/>
</dbReference>
<dbReference type="GO" id="GO:0030515">
    <property type="term" value="F:snoRNA binding"/>
    <property type="evidence" value="ECO:0007669"/>
    <property type="project" value="TreeGrafter"/>
</dbReference>
<dbReference type="EMBL" id="VXIV02003190">
    <property type="protein sequence ID" value="KAF6020189.1"/>
    <property type="molecule type" value="Genomic_DNA"/>
</dbReference>
<keyword evidence="5" id="KW-1185">Reference proteome</keyword>
<dbReference type="Proteomes" id="UP000593567">
    <property type="component" value="Unassembled WGS sequence"/>
</dbReference>
<comment type="similarity">
    <text evidence="1">Belongs to the HEATR1/UTP10 family.</text>
</comment>
<dbReference type="GO" id="GO:0030686">
    <property type="term" value="C:90S preribosome"/>
    <property type="evidence" value="ECO:0007669"/>
    <property type="project" value="TreeGrafter"/>
</dbReference>
<proteinExistence type="inferred from homology"/>
<dbReference type="Pfam" id="PF12397">
    <property type="entry name" value="U3snoRNP10"/>
    <property type="match status" value="1"/>
</dbReference>
<dbReference type="InterPro" id="IPR040191">
    <property type="entry name" value="UTP10"/>
</dbReference>
<accession>A0A7J7J217</accession>
<evidence type="ECO:0000313" key="5">
    <source>
        <dbReference type="Proteomes" id="UP000593567"/>
    </source>
</evidence>
<dbReference type="SUPFAM" id="SSF48371">
    <property type="entry name" value="ARM repeat"/>
    <property type="match status" value="2"/>
</dbReference>
<feature type="domain" description="Utp10/HEAT1 HEAT-repeats" evidence="3">
    <location>
        <begin position="1240"/>
        <end position="1463"/>
    </location>
</feature>
<dbReference type="PANTHER" id="PTHR13457">
    <property type="entry name" value="BAP28"/>
    <property type="match status" value="1"/>
</dbReference>
<protein>
    <recommendedName>
        <fullName evidence="1">HEAT repeat-containing protein 1</fullName>
    </recommendedName>
</protein>
<dbReference type="GO" id="GO:0045943">
    <property type="term" value="P:positive regulation of transcription by RNA polymerase I"/>
    <property type="evidence" value="ECO:0007669"/>
    <property type="project" value="TreeGrafter"/>
</dbReference>
<dbReference type="InterPro" id="IPR056473">
    <property type="entry name" value="HEAT_Utp10/HEAT1"/>
</dbReference>
<dbReference type="InterPro" id="IPR016024">
    <property type="entry name" value="ARM-type_fold"/>
</dbReference>
<dbReference type="OrthoDB" id="6284218at2759"/>
<organism evidence="4 5">
    <name type="scientific">Bugula neritina</name>
    <name type="common">Brown bryozoan</name>
    <name type="synonym">Sertularia neritina</name>
    <dbReference type="NCBI Taxonomy" id="10212"/>
    <lineage>
        <taxon>Eukaryota</taxon>
        <taxon>Metazoa</taxon>
        <taxon>Spiralia</taxon>
        <taxon>Lophotrochozoa</taxon>
        <taxon>Bryozoa</taxon>
        <taxon>Gymnolaemata</taxon>
        <taxon>Cheilostomatida</taxon>
        <taxon>Flustrina</taxon>
        <taxon>Buguloidea</taxon>
        <taxon>Bugulidae</taxon>
        <taxon>Bugula</taxon>
    </lineage>
</organism>
<gene>
    <name evidence="4" type="ORF">EB796_021507</name>
</gene>
<evidence type="ECO:0000313" key="4">
    <source>
        <dbReference type="EMBL" id="KAF6020189.1"/>
    </source>
</evidence>
<comment type="caution">
    <text evidence="4">The sequence shown here is derived from an EMBL/GenBank/DDBJ whole genome shotgun (WGS) entry which is preliminary data.</text>
</comment>
<keyword evidence="1" id="KW-0690">Ribosome biogenesis</keyword>
<reference evidence="4" key="1">
    <citation type="submission" date="2020-06" db="EMBL/GenBank/DDBJ databases">
        <title>Draft genome of Bugula neritina, a colonial animal packing powerful symbionts and potential medicines.</title>
        <authorList>
            <person name="Rayko M."/>
        </authorList>
    </citation>
    <scope>NUCLEOTIDE SEQUENCE [LARGE SCALE GENOMIC DNA]</scope>
    <source>
        <strain evidence="4">Kwan_BN1</strain>
    </source>
</reference>
<evidence type="ECO:0000259" key="2">
    <source>
        <dbReference type="Pfam" id="PF12397"/>
    </source>
</evidence>
<dbReference type="GO" id="GO:0000462">
    <property type="term" value="P:maturation of SSU-rRNA from tricistronic rRNA transcript (SSU-rRNA, 5.8S rRNA, LSU-rRNA)"/>
    <property type="evidence" value="ECO:0007669"/>
    <property type="project" value="TreeGrafter"/>
</dbReference>
<comment type="subcellular location">
    <subcellularLocation>
        <location evidence="1">Nucleus</location>
        <location evidence="1">Nucleolus</location>
    </subcellularLocation>
</comment>
<name>A0A7J7J217_BUGNE</name>
<keyword evidence="1" id="KW-0698">rRNA processing</keyword>
<dbReference type="GO" id="GO:0032040">
    <property type="term" value="C:small-subunit processome"/>
    <property type="evidence" value="ECO:0007669"/>
    <property type="project" value="TreeGrafter"/>
</dbReference>
<comment type="function">
    <text evidence="1">Involved in nucleolar processing of pre-18S ribosomal RNA.</text>
</comment>
<dbReference type="InterPro" id="IPR022125">
    <property type="entry name" value="U3snoRNP10_N"/>
</dbReference>
<sequence>MTSLANQLKSLALPHTQAILGDERKRVSLLFDPSEAANIDKEAVFAIGISGLEELVEVDNIFIEYQKSLFNESASGLQRLTQTSDVNKKLDETIKLFLLHLSPYFLLKPAHKTLEWLIYRYQVHLYNIDDLLVCAFPYHDSNIFIRLLQTLNLSDPKSKWHWLEQAQKHGTQLPCQTIATHAYKDEGFLNFVSSIPEQFIDVHGFERTGSNSPVHAAVAFYTKIILMGIHMSTTVKESFIAQLATFLLKGLKSRNDEYKCSAYMILSSLCSRVSLDSNFVQSILPLLTKRMTVRNGYEAISCLVLVLRTQPSIQGFPKRCFKHMCRLPGIVQHLEHLHNTGSLYTFWKPLMKYLVPAAIKDCRLGVTSSSDGGGANEELIAGKPSYWPLLESLLSDCELDEDHAGYIIQLMCESYVENKQSCHTEESQSSLTERVQAMLRLMEQKYSQAVDAEIQKQMESCDDNKLMQEFALLSISSFKYKGSDDGVSMLLRLNSPYPPVRVQGVQMLAKLLQSEAADSIDGEFVSNALDARLRDDDVSVAAAVLDVDYTHLHHYLSAKQLVDVIKSVHTNKIRVPCCEVLARHPHIAAVTDDVMKLALMNAHQRNRDILSLICSMGLPLLEGLVVKKANYYEKFRETVAKNIAVHDQPNTQMEILMEDANMDILQEMFAVLASLCAMKSVSLDTKRVALSHLIQLQHKIGLQTKSQDSANCPEESLAAMNTGIIKIFEDWSGDWHSSESVVKLYHSFLSNLIAERKVEMIVATVDSWIQKGDFDRSFVTLVMREDDSLTLNLLHLVIELPDDILDGLHLAQNGKFTVGCLLSLLMSDQKMIRKLVLKLLARLDGLSDNSYKLHSFVAALLSQSREIKTDYLHVPEGVAKFLEEGKFASTLNELLKLIVDETLPGAMVRGLMLALSSYRDSSVLVGIKDLLRRLLDSNEGVADLRLLCACLDRFDESSAELLAKEKELWDLFVTALQSPVCQQHALSLVSKKMFDGLQLAALKGAIISHSLDIYRKTEHVSVQTEISKLIKRITLPAEVVTDILNSPLNAEKTDDSMKTKKFKRSEVKTSALPTGLDGTEWKRVRLLLEWLQNKKKLENSGLLITPLFNLITCLLETSLESPESDYMKHLLLGSLDNVLNKLNSESDEKVPVDHLNIESIVQCIRTSQNPQTHQQALLVLKSAAKMYPNRVLHHVMSIFTYMGANIMRQDDMYSFQIITKTLDTVVPEIVKASDDSGEYTITSIVRVFVDAYPHIPEHRRLPLFSKLLHTIGDYKYLYACTCLCIENLTTSSPIPESTNEYDWKTTSSQPVFLLSLFTKFPLTSQLEACTRMLEFLSSLQYDSSDAAAKPARKTPKKAKLVKSKNSITDGLFDTTLRTPKQLRHFTYESSAFIVSLLSSSAFVEQVVNNQDDSDLTSNFNQLVEMGLCYIGFVAKETSKYANHPTAKFWKALLHKAYEVLDKVGTVLLKSDLILIRRKALDLLNNRLPQTVFKENELNSLVDLIPIVKRIALDHTSEVDDNEDTTNRQTALFSLKILTRVLASTHSSLFAELLSELCEVFANMQMVAVQANILLLFGELICQLKVAALPSLPAMISCVVSTLQQHDLLHSLMLS</sequence>